<protein>
    <recommendedName>
        <fullName evidence="3">Glycosyl hydrolase family 25</fullName>
    </recommendedName>
</protein>
<dbReference type="Proteomes" id="UP000256269">
    <property type="component" value="Unassembled WGS sequence"/>
</dbReference>
<proteinExistence type="predicted"/>
<comment type="caution">
    <text evidence="1">The sequence shown here is derived from an EMBL/GenBank/DDBJ whole genome shotgun (WGS) entry which is preliminary data.</text>
</comment>
<reference evidence="1 2" key="1">
    <citation type="submission" date="2018-08" db="EMBL/GenBank/DDBJ databases">
        <title>Genomic Encyclopedia of Archaeal and Bacterial Type Strains, Phase II (KMG-II): from individual species to whole genera.</title>
        <authorList>
            <person name="Goeker M."/>
        </authorList>
    </citation>
    <scope>NUCLEOTIDE SEQUENCE [LARGE SCALE GENOMIC DNA]</scope>
    <source>
        <strain evidence="1 2">DSM 45791</strain>
    </source>
</reference>
<keyword evidence="2" id="KW-1185">Reference proteome</keyword>
<evidence type="ECO:0000313" key="2">
    <source>
        <dbReference type="Proteomes" id="UP000256269"/>
    </source>
</evidence>
<evidence type="ECO:0000313" key="1">
    <source>
        <dbReference type="EMBL" id="REH43655.1"/>
    </source>
</evidence>
<dbReference type="SUPFAM" id="SSF51445">
    <property type="entry name" value="(Trans)glycosidases"/>
    <property type="match status" value="1"/>
</dbReference>
<gene>
    <name evidence="1" type="ORF">BCF44_109198</name>
</gene>
<dbReference type="InterPro" id="IPR017853">
    <property type="entry name" value="GH"/>
</dbReference>
<evidence type="ECO:0008006" key="3">
    <source>
        <dbReference type="Google" id="ProtNLM"/>
    </source>
</evidence>
<organism evidence="1 2">
    <name type="scientific">Kutzneria buriramensis</name>
    <dbReference type="NCBI Taxonomy" id="1045776"/>
    <lineage>
        <taxon>Bacteria</taxon>
        <taxon>Bacillati</taxon>
        <taxon>Actinomycetota</taxon>
        <taxon>Actinomycetes</taxon>
        <taxon>Pseudonocardiales</taxon>
        <taxon>Pseudonocardiaceae</taxon>
        <taxon>Kutzneria</taxon>
    </lineage>
</organism>
<accession>A0A3E0HFS8</accession>
<dbReference type="OrthoDB" id="3599513at2"/>
<name>A0A3E0HFS8_9PSEU</name>
<dbReference type="AlphaFoldDB" id="A0A3E0HFS8"/>
<dbReference type="EMBL" id="QUNO01000009">
    <property type="protein sequence ID" value="REH43655.1"/>
    <property type="molecule type" value="Genomic_DNA"/>
</dbReference>
<sequence>MRTMYDSVNAAAIPANAGLVAGYVDGRYAWPAADWARFPHAVHVPIAVFATTNAGVVLDCETGDATPAQCPGWVRMRRAAGVDPTVYCSYSAWSTVRAAFAAAGEPAPHYWIAGYPDPVDADGNPVIPAGAVAHQWIDRGPYDESIVAEYWPGVDPNTPAPIEEENIMGNWMRYVDAKGNEASGLLLESGDFIGLPLPKTVRDAESYSNLTDGTDDAGAQGRWQDLVTRFDRDAKKLAATVTVEVNGQPAQATLNPSTGHYELQLVPDAPATTN</sequence>